<reference evidence="4 5" key="1">
    <citation type="submission" date="2016-02" db="EMBL/GenBank/DDBJ databases">
        <title>Genome analysis of coral dinoflagellate symbionts highlights evolutionary adaptations to a symbiotic lifestyle.</title>
        <authorList>
            <person name="Aranda M."/>
            <person name="Li Y."/>
            <person name="Liew Y.J."/>
            <person name="Baumgarten S."/>
            <person name="Simakov O."/>
            <person name="Wilson M."/>
            <person name="Piel J."/>
            <person name="Ashoor H."/>
            <person name="Bougouffa S."/>
            <person name="Bajic V.B."/>
            <person name="Ryu T."/>
            <person name="Ravasi T."/>
            <person name="Bayer T."/>
            <person name="Micklem G."/>
            <person name="Kim H."/>
            <person name="Bhak J."/>
            <person name="Lajeunesse T.C."/>
            <person name="Voolstra C.R."/>
        </authorList>
    </citation>
    <scope>NUCLEOTIDE SEQUENCE [LARGE SCALE GENOMIC DNA]</scope>
    <source>
        <strain evidence="4 5">CCMP2467</strain>
    </source>
</reference>
<dbReference type="AlphaFoldDB" id="A0A1Q9EMV2"/>
<dbReference type="InterPro" id="IPR013103">
    <property type="entry name" value="RVT_2"/>
</dbReference>
<name>A0A1Q9EMV2_SYMMI</name>
<feature type="region of interest" description="Disordered" evidence="1">
    <location>
        <begin position="594"/>
        <end position="663"/>
    </location>
</feature>
<evidence type="ECO:0000313" key="5">
    <source>
        <dbReference type="Proteomes" id="UP000186817"/>
    </source>
</evidence>
<evidence type="ECO:0000256" key="2">
    <source>
        <dbReference type="SAM" id="Phobius"/>
    </source>
</evidence>
<evidence type="ECO:0000313" key="4">
    <source>
        <dbReference type="EMBL" id="OLQ08764.1"/>
    </source>
</evidence>
<feature type="domain" description="Reverse transcriptase Ty1/copia-type" evidence="3">
    <location>
        <begin position="30"/>
        <end position="276"/>
    </location>
</feature>
<sequence length="701" mass="78094">MLVKRRLTKLDLEEENWLNQTEALVVLPVKGVFAKPPDQVPVNALYKRKARLVIWVTSKAYHEELYAGGCQTETVRIMISHVAGKPSWDAAITDVRNAFLLAPMSTDAIFGLRFPKVFLLALGAEWDFLYRVDRALYGFRRSPRLWGSFRDGRLRGAKLWVNGKRAILRRLVADENVWQLIYEESSKPQEALAYLIVYVDDIMYLGEPQTIQQLHEWLSSEWTSSPLSWASSEEGIRFLGLEIYKVKSGYRMCQLGYIKELLRHHGLSEGPGARAPCPREWLLGDGEVEQTAYNERSLRKAQQMTGELLWLSTKSRPDLMHSVASMSSLCLRDPILVERIGNRVLSYLHTTAHLSLMFGTAGADGPHDVIAYSDASFSPSGGRSIGCSLVTYHGNAAAWRSGRQSLVALSTAEAELIEAVASVQLQAGIAALTCEINLVPIRRALYVDNSASVGLCTDSPGTWRLYDLRNMWGLIKYEEAESQQSGKEDRANKDASAFRLRLCGAQALLKVLVVLYCVTQPVAGKKAKPDIEVTFPWELYGLVFLLVIAGIAVWEVVKKIWSRLQPDESESREARRLRKLQSAVREELQGIGLASPTPAATSSSSSARAAPAPTYTSGGFDSYLPPPAPYPTGDDLPPLEELRGSRRRRCRDQGVQTEPRRIQGETTIQYSTPLFITKSGKCIHARDTCSSLVVGGEEECW</sequence>
<keyword evidence="2" id="KW-0472">Membrane</keyword>
<comment type="caution">
    <text evidence="4">The sequence shown here is derived from an EMBL/GenBank/DDBJ whole genome shotgun (WGS) entry which is preliminary data.</text>
</comment>
<dbReference type="OrthoDB" id="446335at2759"/>
<gene>
    <name evidence="4" type="primary">GIP</name>
    <name evidence="4" type="ORF">AK812_SmicGene7692</name>
</gene>
<dbReference type="EMBL" id="LSRX01000110">
    <property type="protein sequence ID" value="OLQ08764.1"/>
    <property type="molecule type" value="Genomic_DNA"/>
</dbReference>
<dbReference type="Pfam" id="PF07727">
    <property type="entry name" value="RVT_2"/>
    <property type="match status" value="1"/>
</dbReference>
<evidence type="ECO:0000259" key="3">
    <source>
        <dbReference type="Pfam" id="PF07727"/>
    </source>
</evidence>
<keyword evidence="2" id="KW-1133">Transmembrane helix</keyword>
<protein>
    <submittedName>
        <fullName evidence="4">Copia protein</fullName>
    </submittedName>
</protein>
<accession>A0A1Q9EMV2</accession>
<feature type="compositionally biased region" description="Low complexity" evidence="1">
    <location>
        <begin position="594"/>
        <end position="617"/>
    </location>
</feature>
<feature type="transmembrane region" description="Helical" evidence="2">
    <location>
        <begin position="539"/>
        <end position="557"/>
    </location>
</feature>
<proteinExistence type="predicted"/>
<organism evidence="4 5">
    <name type="scientific">Symbiodinium microadriaticum</name>
    <name type="common">Dinoflagellate</name>
    <name type="synonym">Zooxanthella microadriatica</name>
    <dbReference type="NCBI Taxonomy" id="2951"/>
    <lineage>
        <taxon>Eukaryota</taxon>
        <taxon>Sar</taxon>
        <taxon>Alveolata</taxon>
        <taxon>Dinophyceae</taxon>
        <taxon>Suessiales</taxon>
        <taxon>Symbiodiniaceae</taxon>
        <taxon>Symbiodinium</taxon>
    </lineage>
</organism>
<keyword evidence="2" id="KW-0812">Transmembrane</keyword>
<keyword evidence="5" id="KW-1185">Reference proteome</keyword>
<dbReference type="Proteomes" id="UP000186817">
    <property type="component" value="Unassembled WGS sequence"/>
</dbReference>
<evidence type="ECO:0000256" key="1">
    <source>
        <dbReference type="SAM" id="MobiDB-lite"/>
    </source>
</evidence>